<dbReference type="SMART" id="SM00644">
    <property type="entry name" value="Ami_2"/>
    <property type="match status" value="1"/>
</dbReference>
<dbReference type="Pfam" id="PF01510">
    <property type="entry name" value="Amidase_2"/>
    <property type="match status" value="1"/>
</dbReference>
<dbReference type="Proteomes" id="UP001198962">
    <property type="component" value="Unassembled WGS sequence"/>
</dbReference>
<reference evidence="7" key="1">
    <citation type="submission" date="2021-10" db="EMBL/GenBank/DDBJ databases">
        <title>Anaerobic single-cell dispensing facilitates the cultivation of human gut bacteria.</title>
        <authorList>
            <person name="Afrizal A."/>
        </authorList>
    </citation>
    <scope>NUCLEOTIDE SEQUENCE</scope>
    <source>
        <strain evidence="7">CLA-AA-H274</strain>
    </source>
</reference>
<dbReference type="EMBL" id="JAJEPU010000005">
    <property type="protein sequence ID" value="MCC2163894.1"/>
    <property type="molecule type" value="Genomic_DNA"/>
</dbReference>
<keyword evidence="8" id="KW-1185">Reference proteome</keyword>
<evidence type="ECO:0000313" key="7">
    <source>
        <dbReference type="EMBL" id="MCC2163894.1"/>
    </source>
</evidence>
<keyword evidence="5" id="KW-0472">Membrane</keyword>
<keyword evidence="4" id="KW-0961">Cell wall biogenesis/degradation</keyword>
<dbReference type="SUPFAM" id="SSF55846">
    <property type="entry name" value="N-acetylmuramoyl-L-alanine amidase-like"/>
    <property type="match status" value="1"/>
</dbReference>
<protein>
    <recommendedName>
        <fullName evidence="2">N-acetylmuramoyl-L-alanine amidase</fullName>
        <ecNumber evidence="2">3.5.1.28</ecNumber>
    </recommendedName>
</protein>
<dbReference type="Gene3D" id="3.40.80.10">
    <property type="entry name" value="Peptidoglycan recognition protein-like"/>
    <property type="match status" value="1"/>
</dbReference>
<sequence length="222" mass="25636">MRQRQLERRRRQRRRRRIKVAVERLALFILLAVAILFMTSALLKVRRRENLQALSLPDWCQEAYLPVNPYSRPGIERTKVKNIVVHYVANPGTTARENRNYFAGMADAPESERRSVSSHFIIGLEGEILCCVPVQEVAYANYPRNEDTISIECCHPDNSGKFTQETQKSLVKLVSWLCGSLDLKASDVIRHYDVSGKNCPKYYVEHEDAWTTLKSEIADQIR</sequence>
<evidence type="ECO:0000256" key="3">
    <source>
        <dbReference type="ARBA" id="ARBA00022801"/>
    </source>
</evidence>
<feature type="domain" description="N-acetylmuramoyl-L-alanine amidase" evidence="6">
    <location>
        <begin position="70"/>
        <end position="202"/>
    </location>
</feature>
<evidence type="ECO:0000256" key="4">
    <source>
        <dbReference type="ARBA" id="ARBA00023316"/>
    </source>
</evidence>
<dbReference type="InterPro" id="IPR051206">
    <property type="entry name" value="NAMLAA_amidase_2"/>
</dbReference>
<dbReference type="GO" id="GO:0009254">
    <property type="term" value="P:peptidoglycan turnover"/>
    <property type="evidence" value="ECO:0007669"/>
    <property type="project" value="TreeGrafter"/>
</dbReference>
<evidence type="ECO:0000256" key="2">
    <source>
        <dbReference type="ARBA" id="ARBA00011901"/>
    </source>
</evidence>
<comment type="catalytic activity">
    <reaction evidence="1">
        <text>Hydrolyzes the link between N-acetylmuramoyl residues and L-amino acid residues in certain cell-wall glycopeptides.</text>
        <dbReference type="EC" id="3.5.1.28"/>
    </reaction>
</comment>
<dbReference type="PANTHER" id="PTHR30417">
    <property type="entry name" value="N-ACETYLMURAMOYL-L-ALANINE AMIDASE AMID"/>
    <property type="match status" value="1"/>
</dbReference>
<keyword evidence="3" id="KW-0378">Hydrolase</keyword>
<evidence type="ECO:0000259" key="6">
    <source>
        <dbReference type="SMART" id="SM00644"/>
    </source>
</evidence>
<organism evidence="7 8">
    <name type="scientific">Brotaphodocola catenula</name>
    <dbReference type="NCBI Taxonomy" id="2885361"/>
    <lineage>
        <taxon>Bacteria</taxon>
        <taxon>Bacillati</taxon>
        <taxon>Bacillota</taxon>
        <taxon>Clostridia</taxon>
        <taxon>Lachnospirales</taxon>
        <taxon>Lachnospiraceae</taxon>
        <taxon>Brotaphodocola</taxon>
    </lineage>
</organism>
<accession>A0AAE3DJ10</accession>
<evidence type="ECO:0000256" key="1">
    <source>
        <dbReference type="ARBA" id="ARBA00001561"/>
    </source>
</evidence>
<dbReference type="AlphaFoldDB" id="A0AAE3DJ10"/>
<dbReference type="GO" id="GO:0009253">
    <property type="term" value="P:peptidoglycan catabolic process"/>
    <property type="evidence" value="ECO:0007669"/>
    <property type="project" value="InterPro"/>
</dbReference>
<dbReference type="PANTHER" id="PTHR30417:SF1">
    <property type="entry name" value="N-ACETYLMURAMOYL-L-ALANINE AMIDASE AMID"/>
    <property type="match status" value="1"/>
</dbReference>
<evidence type="ECO:0000313" key="8">
    <source>
        <dbReference type="Proteomes" id="UP001198962"/>
    </source>
</evidence>
<dbReference type="GO" id="GO:0008745">
    <property type="term" value="F:N-acetylmuramoyl-L-alanine amidase activity"/>
    <property type="evidence" value="ECO:0007669"/>
    <property type="project" value="UniProtKB-EC"/>
</dbReference>
<dbReference type="InterPro" id="IPR002502">
    <property type="entry name" value="Amidase_domain"/>
</dbReference>
<feature type="transmembrane region" description="Helical" evidence="5">
    <location>
        <begin position="21"/>
        <end position="43"/>
    </location>
</feature>
<name>A0AAE3DJ10_9FIRM</name>
<dbReference type="InterPro" id="IPR036505">
    <property type="entry name" value="Amidase/PGRP_sf"/>
</dbReference>
<proteinExistence type="predicted"/>
<dbReference type="EC" id="3.5.1.28" evidence="2"/>
<comment type="caution">
    <text evidence="7">The sequence shown here is derived from an EMBL/GenBank/DDBJ whole genome shotgun (WGS) entry which is preliminary data.</text>
</comment>
<dbReference type="CDD" id="cd06583">
    <property type="entry name" value="PGRP"/>
    <property type="match status" value="1"/>
</dbReference>
<keyword evidence="5" id="KW-1133">Transmembrane helix</keyword>
<dbReference type="GO" id="GO:0071555">
    <property type="term" value="P:cell wall organization"/>
    <property type="evidence" value="ECO:0007669"/>
    <property type="project" value="UniProtKB-KW"/>
</dbReference>
<gene>
    <name evidence="7" type="ORF">LKD32_03180</name>
</gene>
<dbReference type="RefSeq" id="WP_308450659.1">
    <property type="nucleotide sequence ID" value="NZ_JAJEPU010000005.1"/>
</dbReference>
<evidence type="ECO:0000256" key="5">
    <source>
        <dbReference type="SAM" id="Phobius"/>
    </source>
</evidence>
<keyword evidence="5" id="KW-0812">Transmembrane</keyword>